<name>A0A934TSF3_9BURK</name>
<accession>A0A934TSF3</accession>
<reference evidence="1" key="2">
    <citation type="submission" date="2021-01" db="EMBL/GenBank/DDBJ databases">
        <authorList>
            <person name="Kang M."/>
        </authorList>
    </citation>
    <scope>NUCLEOTIDE SEQUENCE</scope>
    <source>
        <strain evidence="1">KACC 17527</strain>
    </source>
</reference>
<dbReference type="Gene3D" id="1.25.40.10">
    <property type="entry name" value="Tetratricopeptide repeat domain"/>
    <property type="match status" value="1"/>
</dbReference>
<evidence type="ECO:0000313" key="1">
    <source>
        <dbReference type="EMBL" id="MBK6006657.1"/>
    </source>
</evidence>
<dbReference type="EMBL" id="JAEPWM010000003">
    <property type="protein sequence ID" value="MBK6006657.1"/>
    <property type="molecule type" value="Genomic_DNA"/>
</dbReference>
<dbReference type="Proteomes" id="UP000630528">
    <property type="component" value="Unassembled WGS sequence"/>
</dbReference>
<protein>
    <submittedName>
        <fullName evidence="1">UPF0489 family protein</fullName>
    </submittedName>
</protein>
<dbReference type="InterPro" id="IPR011990">
    <property type="entry name" value="TPR-like_helical_dom_sf"/>
</dbReference>
<organism evidence="1 2">
    <name type="scientific">Ramlibacter ginsenosidimutans</name>
    <dbReference type="NCBI Taxonomy" id="502333"/>
    <lineage>
        <taxon>Bacteria</taxon>
        <taxon>Pseudomonadati</taxon>
        <taxon>Pseudomonadota</taxon>
        <taxon>Betaproteobacteria</taxon>
        <taxon>Burkholderiales</taxon>
        <taxon>Comamonadaceae</taxon>
        <taxon>Ramlibacter</taxon>
    </lineage>
</organism>
<dbReference type="AlphaFoldDB" id="A0A934TSF3"/>
<keyword evidence="2" id="KW-1185">Reference proteome</keyword>
<reference evidence="1" key="1">
    <citation type="journal article" date="2012" name="J. Microbiol. Biotechnol.">
        <title>Ramlibacter ginsenosidimutans sp. nov., with ginsenoside-converting activity.</title>
        <authorList>
            <person name="Wang L."/>
            <person name="An D.S."/>
            <person name="Kim S.G."/>
            <person name="Jin F.X."/>
            <person name="Kim S.C."/>
            <person name="Lee S.T."/>
            <person name="Im W.T."/>
        </authorList>
    </citation>
    <scope>NUCLEOTIDE SEQUENCE</scope>
    <source>
        <strain evidence="1">KACC 17527</strain>
    </source>
</reference>
<comment type="caution">
    <text evidence="1">The sequence shown here is derived from an EMBL/GenBank/DDBJ whole genome shotgun (WGS) entry which is preliminary data.</text>
</comment>
<gene>
    <name evidence="1" type="ORF">JJB11_11190</name>
</gene>
<evidence type="ECO:0000313" key="2">
    <source>
        <dbReference type="Proteomes" id="UP000630528"/>
    </source>
</evidence>
<proteinExistence type="predicted"/>
<sequence>MPRAVVFEEHASVLPHWRERRLHGVTVVSLDAHLDLQFIAPEKIARLRACRSAGELAQLESAHPLSPRRDSCYGIEDFLYAAAQIGVLRRLVWVLPPHVLASAGGALAALQQMEGVTPEQIASFHRTPGGWIEGELLGVPVTALQWQQLPALAIAGPVALDVDTDYFVKVPQDRVWVRPRVIATALRERFPAVQELTIARSVGSGFLPLRHRFLADHLAALWEGRHDDERHWQHLLEIETSGAPTADKAAALRALLAVRPGCAATCHALAATTSDAAERAVLLARAAALDPHYGGDVLRHLGEVRVHQEQLDLATVLRLHAQLARWDDGTERAGPAWVALGLLYAAFGRLADAIACDLRSLRHGAGHPDLALQIGRLYMAANDDAGAQRWLERAAADEETRVAAWLQLSICASRRGALQEAWTWANAAHEAAPAWPETGQWLDSLAGKPGTMEAAAQAHLPVAQLDRAPAF</sequence>
<dbReference type="SUPFAM" id="SSF48452">
    <property type="entry name" value="TPR-like"/>
    <property type="match status" value="1"/>
</dbReference>